<evidence type="ECO:0000313" key="2">
    <source>
        <dbReference type="EMBL" id="KAH3694046.1"/>
    </source>
</evidence>
<accession>A0A9D3Y862</accession>
<sequence>MGIYWNPRHDGTNRPRRLRGNSSARLVGSSVARHRMELIPSGNGPPEKYVFIYTITGKHNSQTHIHSHGLTYIFWEWPSR</sequence>
<gene>
    <name evidence="2" type="ORF">DPMN_081485</name>
</gene>
<reference evidence="2" key="1">
    <citation type="journal article" date="2019" name="bioRxiv">
        <title>The Genome of the Zebra Mussel, Dreissena polymorpha: A Resource for Invasive Species Research.</title>
        <authorList>
            <person name="McCartney M.A."/>
            <person name="Auch B."/>
            <person name="Kono T."/>
            <person name="Mallez S."/>
            <person name="Zhang Y."/>
            <person name="Obille A."/>
            <person name="Becker A."/>
            <person name="Abrahante J.E."/>
            <person name="Garbe J."/>
            <person name="Badalamenti J.P."/>
            <person name="Herman A."/>
            <person name="Mangelson H."/>
            <person name="Liachko I."/>
            <person name="Sullivan S."/>
            <person name="Sone E.D."/>
            <person name="Koren S."/>
            <person name="Silverstein K.A.T."/>
            <person name="Beckman K.B."/>
            <person name="Gohl D.M."/>
        </authorList>
    </citation>
    <scope>NUCLEOTIDE SEQUENCE</scope>
    <source>
        <strain evidence="2">Duluth1</strain>
        <tissue evidence="2">Whole animal</tissue>
    </source>
</reference>
<organism evidence="2 3">
    <name type="scientific">Dreissena polymorpha</name>
    <name type="common">Zebra mussel</name>
    <name type="synonym">Mytilus polymorpha</name>
    <dbReference type="NCBI Taxonomy" id="45954"/>
    <lineage>
        <taxon>Eukaryota</taxon>
        <taxon>Metazoa</taxon>
        <taxon>Spiralia</taxon>
        <taxon>Lophotrochozoa</taxon>
        <taxon>Mollusca</taxon>
        <taxon>Bivalvia</taxon>
        <taxon>Autobranchia</taxon>
        <taxon>Heteroconchia</taxon>
        <taxon>Euheterodonta</taxon>
        <taxon>Imparidentia</taxon>
        <taxon>Neoheterodontei</taxon>
        <taxon>Myida</taxon>
        <taxon>Dreissenoidea</taxon>
        <taxon>Dreissenidae</taxon>
        <taxon>Dreissena</taxon>
    </lineage>
</organism>
<keyword evidence="3" id="KW-1185">Reference proteome</keyword>
<dbReference type="Proteomes" id="UP000828390">
    <property type="component" value="Unassembled WGS sequence"/>
</dbReference>
<reference evidence="2" key="2">
    <citation type="submission" date="2020-11" db="EMBL/GenBank/DDBJ databases">
        <authorList>
            <person name="McCartney M.A."/>
            <person name="Auch B."/>
            <person name="Kono T."/>
            <person name="Mallez S."/>
            <person name="Becker A."/>
            <person name="Gohl D.M."/>
            <person name="Silverstein K.A.T."/>
            <person name="Koren S."/>
            <person name="Bechman K.B."/>
            <person name="Herman A."/>
            <person name="Abrahante J.E."/>
            <person name="Garbe J."/>
        </authorList>
    </citation>
    <scope>NUCLEOTIDE SEQUENCE</scope>
    <source>
        <strain evidence="2">Duluth1</strain>
        <tissue evidence="2">Whole animal</tissue>
    </source>
</reference>
<proteinExistence type="predicted"/>
<evidence type="ECO:0000313" key="3">
    <source>
        <dbReference type="Proteomes" id="UP000828390"/>
    </source>
</evidence>
<comment type="caution">
    <text evidence="2">The sequence shown here is derived from an EMBL/GenBank/DDBJ whole genome shotgun (WGS) entry which is preliminary data.</text>
</comment>
<evidence type="ECO:0000256" key="1">
    <source>
        <dbReference type="SAM" id="MobiDB-lite"/>
    </source>
</evidence>
<dbReference type="AlphaFoldDB" id="A0A9D3Y862"/>
<name>A0A9D3Y862_DREPO</name>
<feature type="region of interest" description="Disordered" evidence="1">
    <location>
        <begin position="1"/>
        <end position="24"/>
    </location>
</feature>
<protein>
    <submittedName>
        <fullName evidence="2">Uncharacterized protein</fullName>
    </submittedName>
</protein>
<dbReference type="EMBL" id="JAIWYP010000016">
    <property type="protein sequence ID" value="KAH3694046.1"/>
    <property type="molecule type" value="Genomic_DNA"/>
</dbReference>